<evidence type="ECO:0000313" key="2">
    <source>
        <dbReference type="EMBL" id="KAF0898613.1"/>
    </source>
</evidence>
<dbReference type="EMBL" id="SPHZ02000009">
    <property type="protein sequence ID" value="KAF0898613.1"/>
    <property type="molecule type" value="Genomic_DNA"/>
</dbReference>
<feature type="compositionally biased region" description="Low complexity" evidence="1">
    <location>
        <begin position="239"/>
        <end position="251"/>
    </location>
</feature>
<feature type="compositionally biased region" description="Pro residues" evidence="1">
    <location>
        <begin position="229"/>
        <end position="238"/>
    </location>
</feature>
<feature type="region of interest" description="Disordered" evidence="1">
    <location>
        <begin position="126"/>
        <end position="279"/>
    </location>
</feature>
<feature type="compositionally biased region" description="Pro residues" evidence="1">
    <location>
        <begin position="18"/>
        <end position="30"/>
    </location>
</feature>
<proteinExistence type="predicted"/>
<feature type="compositionally biased region" description="Polar residues" evidence="1">
    <location>
        <begin position="392"/>
        <end position="409"/>
    </location>
</feature>
<feature type="compositionally biased region" description="Pro residues" evidence="1">
    <location>
        <begin position="38"/>
        <end position="57"/>
    </location>
</feature>
<feature type="region of interest" description="Disordered" evidence="1">
    <location>
        <begin position="1"/>
        <end position="98"/>
    </location>
</feature>
<dbReference type="OrthoDB" id="509329at2759"/>
<feature type="compositionally biased region" description="Low complexity" evidence="1">
    <location>
        <begin position="518"/>
        <end position="528"/>
    </location>
</feature>
<accession>A0A6G1CG81</accession>
<organism evidence="2 3">
    <name type="scientific">Oryza meyeriana var. granulata</name>
    <dbReference type="NCBI Taxonomy" id="110450"/>
    <lineage>
        <taxon>Eukaryota</taxon>
        <taxon>Viridiplantae</taxon>
        <taxon>Streptophyta</taxon>
        <taxon>Embryophyta</taxon>
        <taxon>Tracheophyta</taxon>
        <taxon>Spermatophyta</taxon>
        <taxon>Magnoliopsida</taxon>
        <taxon>Liliopsida</taxon>
        <taxon>Poales</taxon>
        <taxon>Poaceae</taxon>
        <taxon>BOP clade</taxon>
        <taxon>Oryzoideae</taxon>
        <taxon>Oryzeae</taxon>
        <taxon>Oryzinae</taxon>
        <taxon>Oryza</taxon>
        <taxon>Oryza meyeriana</taxon>
    </lineage>
</organism>
<feature type="compositionally biased region" description="Low complexity" evidence="1">
    <location>
        <begin position="630"/>
        <end position="644"/>
    </location>
</feature>
<evidence type="ECO:0000256" key="1">
    <source>
        <dbReference type="SAM" id="MobiDB-lite"/>
    </source>
</evidence>
<reference evidence="2 3" key="1">
    <citation type="submission" date="2019-11" db="EMBL/GenBank/DDBJ databases">
        <title>Whole genome sequence of Oryza granulata.</title>
        <authorList>
            <person name="Li W."/>
        </authorList>
    </citation>
    <scope>NUCLEOTIDE SEQUENCE [LARGE SCALE GENOMIC DNA]</scope>
    <source>
        <strain evidence="3">cv. Menghai</strain>
        <tissue evidence="2">Leaf</tissue>
    </source>
</reference>
<feature type="region of interest" description="Disordered" evidence="1">
    <location>
        <begin position="505"/>
        <end position="571"/>
    </location>
</feature>
<dbReference type="AlphaFoldDB" id="A0A6G1CG81"/>
<evidence type="ECO:0000313" key="3">
    <source>
        <dbReference type="Proteomes" id="UP000479710"/>
    </source>
</evidence>
<dbReference type="Proteomes" id="UP000479710">
    <property type="component" value="Unassembled WGS sequence"/>
</dbReference>
<feature type="region of interest" description="Disordered" evidence="1">
    <location>
        <begin position="378"/>
        <end position="459"/>
    </location>
</feature>
<feature type="region of interest" description="Disordered" evidence="1">
    <location>
        <begin position="712"/>
        <end position="737"/>
    </location>
</feature>
<comment type="caution">
    <text evidence="2">The sequence shown here is derived from an EMBL/GenBank/DDBJ whole genome shotgun (WGS) entry which is preliminary data.</text>
</comment>
<keyword evidence="3" id="KW-1185">Reference proteome</keyword>
<name>A0A6G1CG81_9ORYZ</name>
<feature type="compositionally biased region" description="Polar residues" evidence="1">
    <location>
        <begin position="726"/>
        <end position="736"/>
    </location>
</feature>
<gene>
    <name evidence="2" type="ORF">E2562_008196</name>
</gene>
<feature type="compositionally biased region" description="Pro residues" evidence="1">
    <location>
        <begin position="148"/>
        <end position="157"/>
    </location>
</feature>
<protein>
    <submittedName>
        <fullName evidence="2">Uncharacterized protein</fullName>
    </submittedName>
</protein>
<sequence length="822" mass="84866">MASSPETATPPEKTNMGSPPPSPSPSPPLQGNPSLPTDAPPEPSPPDHATPIPPPNPGQAIEEWAKEEEPLPSTTPPIDGTPGAADPPPSFSSLELDTSAAPLALEAAAAGRPSYRSLLPPSEAVEFYPDAASSPSSSYETAEDGSPASPPPTPPPLVLCASPDSSFAESAEMASPAHDPMGADEGSHTAPEPPTPPLESGPDAFSTEPAAMASPARGPIGAGEGPHTAPEPPTPPLESMPEGFQQQQQQPQPSPTTPQECDSLEPAELPLPPTSPAEIAHPLPAAAEIVVVAWTPEEATGSTAAMEVLDAAEIDAVAGTPEEAPGSTAAMEVSDAAEIDAVAGTLEEAPGSTLAMEVTYRETDTTAVSVPPVLDSVEEGSLQESVEKPCSPTMNTEPESMQRPSSPTMDTEPCSPEMAPLGFQQQQQQPHPPPATSLECDSSEHVELPLPPTSPAEISHTLPDAAEIDAVAGTPEEAPGLTLAMEVTYGEADTAAISVPPIVESGEEGSLQESVQRPSSPATSTEPESMQRPSSPTVGTEPCSPEMAPLGFQQQHQQPHPPPTTPQECDSLEHAELLLPPPSPAEIMHTLPHAAEIDVVAEEVAPPGFENFKSSSEPCSLEEMAPPGFENSKSSSEPCSPEEMAPPGFENFKSSWLPLPTLPQTAYASPDAAGTDALAVTVEEAAGPPPALEATDVDMDAIHPAPLPVDSGVEGSLQDPLPGTPSPTIQEASCSTDRAPPGFETYKSSQLLLPSPTLAQTTNVQQDQLVTEAVSVIEEAPQPLHSVEDCSGIGKIASPTACIRRNRRWHSAHSVITAGEGF</sequence>
<feature type="region of interest" description="Disordered" evidence="1">
    <location>
        <begin position="611"/>
        <end position="644"/>
    </location>
</feature>